<comment type="caution">
    <text evidence="3">The sequence shown here is derived from an EMBL/GenBank/DDBJ whole genome shotgun (WGS) entry which is preliminary data.</text>
</comment>
<evidence type="ECO:0000313" key="3">
    <source>
        <dbReference type="EMBL" id="OOG23294.1"/>
    </source>
</evidence>
<keyword evidence="4" id="KW-1185">Reference proteome</keyword>
<name>A0A1V3NE75_9GAMM</name>
<proteinExistence type="predicted"/>
<dbReference type="InterPro" id="IPR041916">
    <property type="entry name" value="Anti_sigma_zinc_sf"/>
</dbReference>
<dbReference type="Proteomes" id="UP000189462">
    <property type="component" value="Unassembled WGS sequence"/>
</dbReference>
<dbReference type="Pfam" id="PF13490">
    <property type="entry name" value="zf-HC2"/>
    <property type="match status" value="1"/>
</dbReference>
<sequence>MNRCEHIAHRLDDYLDGHLDGAGRDAVEVHLNGCADCRRRLAEARDLRAALRAWPVPEPDPAFLRQALEQAKGVHRRGPSRPVLAAALAATLALGLALGLFMGTSDTSVEPSVQVVVLSGEHTETVHLVFHATRAVPDAEIQLSIPAHLELSGSPGVRDLRWHAELSEGANLLALPLAALHAGEDYLEASINYNGKEQRVRVALRVPHAPADGSAGPRSGLHFESIDPV</sequence>
<dbReference type="RefSeq" id="WP_077279360.1">
    <property type="nucleotide sequence ID" value="NZ_MVBK01000069.1"/>
</dbReference>
<feature type="domain" description="Putative zinc-finger" evidence="2">
    <location>
        <begin position="4"/>
        <end position="38"/>
    </location>
</feature>
<feature type="transmembrane region" description="Helical" evidence="1">
    <location>
        <begin position="82"/>
        <end position="102"/>
    </location>
</feature>
<keyword evidence="1" id="KW-0812">Transmembrane</keyword>
<evidence type="ECO:0000259" key="2">
    <source>
        <dbReference type="Pfam" id="PF13490"/>
    </source>
</evidence>
<dbReference type="AlphaFoldDB" id="A0A1V3NE75"/>
<dbReference type="InterPro" id="IPR027383">
    <property type="entry name" value="Znf_put"/>
</dbReference>
<accession>A0A1V3NE75</accession>
<reference evidence="3 4" key="1">
    <citation type="submission" date="2017-02" db="EMBL/GenBank/DDBJ databases">
        <title>Genomic diversity within the haloalkaliphilic genus Thioalkalivibrio.</title>
        <authorList>
            <person name="Ahn A.-C."/>
            <person name="Meier-Kolthoff J."/>
            <person name="Overmars L."/>
            <person name="Richter M."/>
            <person name="Woyke T."/>
            <person name="Sorokin D.Y."/>
            <person name="Muyzer G."/>
        </authorList>
    </citation>
    <scope>NUCLEOTIDE SEQUENCE [LARGE SCALE GENOMIC DNA]</scope>
    <source>
        <strain evidence="3 4">ALJD</strain>
    </source>
</reference>
<gene>
    <name evidence="3" type="ORF">B1C78_11800</name>
</gene>
<organism evidence="3 4">
    <name type="scientific">Thioalkalivibrio denitrificans</name>
    <dbReference type="NCBI Taxonomy" id="108003"/>
    <lineage>
        <taxon>Bacteria</taxon>
        <taxon>Pseudomonadati</taxon>
        <taxon>Pseudomonadota</taxon>
        <taxon>Gammaproteobacteria</taxon>
        <taxon>Chromatiales</taxon>
        <taxon>Ectothiorhodospiraceae</taxon>
        <taxon>Thioalkalivibrio</taxon>
    </lineage>
</organism>
<protein>
    <recommendedName>
        <fullName evidence="2">Putative zinc-finger domain-containing protein</fullName>
    </recommendedName>
</protein>
<dbReference type="STRING" id="108003.B1C78_11800"/>
<dbReference type="OrthoDB" id="5793589at2"/>
<dbReference type="Gene3D" id="1.10.10.1320">
    <property type="entry name" value="Anti-sigma factor, zinc-finger domain"/>
    <property type="match status" value="1"/>
</dbReference>
<evidence type="ECO:0000256" key="1">
    <source>
        <dbReference type="SAM" id="Phobius"/>
    </source>
</evidence>
<keyword evidence="1" id="KW-1133">Transmembrane helix</keyword>
<keyword evidence="1" id="KW-0472">Membrane</keyword>
<dbReference type="EMBL" id="MVBK01000069">
    <property type="protein sequence ID" value="OOG23294.1"/>
    <property type="molecule type" value="Genomic_DNA"/>
</dbReference>
<evidence type="ECO:0000313" key="4">
    <source>
        <dbReference type="Proteomes" id="UP000189462"/>
    </source>
</evidence>